<organism evidence="9 10">
    <name type="scientific">Coemansia erecta</name>
    <dbReference type="NCBI Taxonomy" id="147472"/>
    <lineage>
        <taxon>Eukaryota</taxon>
        <taxon>Fungi</taxon>
        <taxon>Fungi incertae sedis</taxon>
        <taxon>Zoopagomycota</taxon>
        <taxon>Kickxellomycotina</taxon>
        <taxon>Kickxellomycetes</taxon>
        <taxon>Kickxellales</taxon>
        <taxon>Kickxellaceae</taxon>
        <taxon>Coemansia</taxon>
    </lineage>
</organism>
<keyword evidence="4 8" id="KW-0808">Transferase</keyword>
<evidence type="ECO:0000256" key="6">
    <source>
        <dbReference type="ARBA" id="ARBA00022777"/>
    </source>
</evidence>
<comment type="caution">
    <text evidence="9">The sequence shown here is derived from an EMBL/GenBank/DDBJ whole genome shotgun (WGS) entry which is preliminary data.</text>
</comment>
<evidence type="ECO:0000256" key="1">
    <source>
        <dbReference type="ARBA" id="ARBA00001774"/>
    </source>
</evidence>
<dbReference type="GO" id="GO:0032958">
    <property type="term" value="P:inositol phosphate biosynthetic process"/>
    <property type="evidence" value="ECO:0007669"/>
    <property type="project" value="TreeGrafter"/>
</dbReference>
<evidence type="ECO:0000313" key="10">
    <source>
        <dbReference type="Proteomes" id="UP001149813"/>
    </source>
</evidence>
<dbReference type="GO" id="GO:0035299">
    <property type="term" value="F:inositol-1,3,4,5,6-pentakisphosphate 2-kinase activity"/>
    <property type="evidence" value="ECO:0007669"/>
    <property type="project" value="UniProtKB-EC"/>
</dbReference>
<evidence type="ECO:0000256" key="7">
    <source>
        <dbReference type="ARBA" id="ARBA00022840"/>
    </source>
</evidence>
<gene>
    <name evidence="9" type="ORF">LPJ53_003190</name>
</gene>
<dbReference type="Gene3D" id="3.30.200.110">
    <property type="entry name" value="Inositol-pentakisphosphate 2-kinase, N-lobe"/>
    <property type="match status" value="1"/>
</dbReference>
<keyword evidence="10" id="KW-1185">Reference proteome</keyword>
<evidence type="ECO:0000256" key="2">
    <source>
        <dbReference type="ARBA" id="ARBA00012023"/>
    </source>
</evidence>
<evidence type="ECO:0000313" key="9">
    <source>
        <dbReference type="EMBL" id="KAJ1722396.1"/>
    </source>
</evidence>
<keyword evidence="6 8" id="KW-0418">Kinase</keyword>
<dbReference type="EMBL" id="JANBOJ010000114">
    <property type="protein sequence ID" value="KAJ1722396.1"/>
    <property type="molecule type" value="Genomic_DNA"/>
</dbReference>
<name>A0A9W8CS91_9FUNG</name>
<reference evidence="9" key="1">
    <citation type="submission" date="2022-07" db="EMBL/GenBank/DDBJ databases">
        <title>Phylogenomic reconstructions and comparative analyses of Kickxellomycotina fungi.</title>
        <authorList>
            <person name="Reynolds N.K."/>
            <person name="Stajich J.E."/>
            <person name="Barry K."/>
            <person name="Grigoriev I.V."/>
            <person name="Crous P."/>
            <person name="Smith M.E."/>
        </authorList>
    </citation>
    <scope>NUCLEOTIDE SEQUENCE</scope>
    <source>
        <strain evidence="9">NBRC 32514</strain>
    </source>
</reference>
<dbReference type="GO" id="GO:0005524">
    <property type="term" value="F:ATP binding"/>
    <property type="evidence" value="ECO:0007669"/>
    <property type="project" value="UniProtKB-KW"/>
</dbReference>
<dbReference type="Proteomes" id="UP001149813">
    <property type="component" value="Unassembled WGS sequence"/>
</dbReference>
<dbReference type="Pfam" id="PF06090">
    <property type="entry name" value="Ins_P5_2-kin"/>
    <property type="match status" value="1"/>
</dbReference>
<keyword evidence="7 8" id="KW-0067">ATP-binding</keyword>
<keyword evidence="5 8" id="KW-0547">Nucleotide-binding</keyword>
<accession>A0A9W8CS91</accession>
<evidence type="ECO:0000256" key="4">
    <source>
        <dbReference type="ARBA" id="ARBA00022679"/>
    </source>
</evidence>
<protein>
    <recommendedName>
        <fullName evidence="3 8">Inositol-pentakisphosphate 2-kinase</fullName>
        <ecNumber evidence="2 8">2.7.1.158</ecNumber>
    </recommendedName>
</protein>
<dbReference type="AlphaFoldDB" id="A0A9W8CS91"/>
<dbReference type="GO" id="GO:0005634">
    <property type="term" value="C:nucleus"/>
    <property type="evidence" value="ECO:0007669"/>
    <property type="project" value="TreeGrafter"/>
</dbReference>
<comment type="catalytic activity">
    <reaction evidence="1 8">
        <text>1D-myo-inositol 1,3,4,5,6-pentakisphosphate + ATP = 1D-myo-inositol hexakisphosphate + ADP + H(+)</text>
        <dbReference type="Rhea" id="RHEA:20313"/>
        <dbReference type="ChEBI" id="CHEBI:15378"/>
        <dbReference type="ChEBI" id="CHEBI:30616"/>
        <dbReference type="ChEBI" id="CHEBI:57733"/>
        <dbReference type="ChEBI" id="CHEBI:58130"/>
        <dbReference type="ChEBI" id="CHEBI:456216"/>
        <dbReference type="EC" id="2.7.1.158"/>
    </reaction>
</comment>
<dbReference type="PANTHER" id="PTHR14456">
    <property type="entry name" value="INOSITOL POLYPHOSPHATE KINASE 1"/>
    <property type="match status" value="1"/>
</dbReference>
<dbReference type="InterPro" id="IPR009286">
    <property type="entry name" value="Ins_P5_2-kin"/>
</dbReference>
<dbReference type="OrthoDB" id="272370at2759"/>
<evidence type="ECO:0000256" key="8">
    <source>
        <dbReference type="RuleBase" id="RU364126"/>
    </source>
</evidence>
<evidence type="ECO:0000256" key="5">
    <source>
        <dbReference type="ARBA" id="ARBA00022741"/>
    </source>
</evidence>
<proteinExistence type="predicted"/>
<dbReference type="PANTHER" id="PTHR14456:SF2">
    <property type="entry name" value="INOSITOL-PENTAKISPHOSPHATE 2-KINASE"/>
    <property type="match status" value="1"/>
</dbReference>
<evidence type="ECO:0000256" key="3">
    <source>
        <dbReference type="ARBA" id="ARBA00014846"/>
    </source>
</evidence>
<dbReference type="EC" id="2.7.1.158" evidence="2 8"/>
<comment type="domain">
    <text evidence="8">The EXKPK motif is conserved in inositol-pentakisphosphate 2-kinases of both family 1 and 2.</text>
</comment>
<dbReference type="InterPro" id="IPR043001">
    <property type="entry name" value="IP5_2-K_N_lobe"/>
</dbReference>
<sequence>MSDIIGTRDQSSVRAYTQPLDIDLDANDWMYHHEGNENILFKYIGSSGGSHSMLQGQILRLQKHNVPISGASEDDGSSTSDSKMRERTLLQLYHDRSTFSHDVIGRLLGEKYILPQRLVRVSAYLISQLNAAAASQRPANRLHKQADVDQALGVLIPDMSGDGQRLSIEIKPKWGFLPTSRSVDPVKHRTCRYCMHKYLKHSADKASGFCPLDLYSGDSERVEQAVDALVANPQNNFRVFIDGNLVDSSPVQAVAHWDVFKSVLVGILVEDGVLPRLADLQRSLDRLDIEGVYPEYLAALRSGALSGAEPSIEDWVTACSTYISCEQDSVVSDKQAVLEFMLSVTLKDISMMIQIDSWPPQSLEDPKPSYSIAIVDTDAKKLSKMTMYLERDQAIVKNYLDLFPDTAQQTQCTE</sequence>
<comment type="function">
    <text evidence="8">Phosphorylates Ins(1,3,4,5,6)P5 at position 2 to form Ins(1,2,3,4,5,6)P6 (InsP6 or phytate).</text>
</comment>